<evidence type="ECO:0008006" key="3">
    <source>
        <dbReference type="Google" id="ProtNLM"/>
    </source>
</evidence>
<gene>
    <name evidence="1" type="primary">S017</name>
</gene>
<evidence type="ECO:0000313" key="1">
    <source>
        <dbReference type="EMBL" id="AIG88672.1"/>
    </source>
</evidence>
<name>A0A075VT89_SALET</name>
<sequence length="84" mass="9908">MPVKHCISLGILFQKLARGFESCPITSIRRLILSRSLFFVCQNQSIHKISLIFELTIISWWNLLQRVQQPAPPQAERIRQHRRL</sequence>
<protein>
    <recommendedName>
        <fullName evidence="3">S017</fullName>
    </recommendedName>
</protein>
<organism evidence="1">
    <name type="scientific">Salmonella enterica subsp. enterica serovar Kentucky</name>
    <dbReference type="NCBI Taxonomy" id="192955"/>
    <lineage>
        <taxon>Bacteria</taxon>
        <taxon>Pseudomonadati</taxon>
        <taxon>Pseudomonadota</taxon>
        <taxon>Gammaproteobacteria</taxon>
        <taxon>Enterobacterales</taxon>
        <taxon>Enterobacteriaceae</taxon>
        <taxon>Salmonella</taxon>
    </lineage>
</organism>
<dbReference type="AlphaFoldDB" id="A0A075VT89"/>
<reference evidence="1" key="1">
    <citation type="submission" date="2014-07" db="EMBL/GenBank/DDBJ databases">
        <title>The complete sequence of Salmonella genomic island SGI1-K.</title>
        <authorList>
            <person name="Hamidian M."/>
            <person name="Holt K.E."/>
            <person name="Hall R.M."/>
        </authorList>
    </citation>
    <scope>NUCLEOTIDE SEQUENCE</scope>
    <source>
        <strain evidence="1">SRC73</strain>
    </source>
</reference>
<dbReference type="EMBL" id="MN640065">
    <property type="protein sequence ID" value="QIM14511.1"/>
    <property type="molecule type" value="Genomic_DNA"/>
</dbReference>
<proteinExistence type="predicted"/>
<evidence type="ECO:0000313" key="2">
    <source>
        <dbReference type="EMBL" id="QIM14511.1"/>
    </source>
</evidence>
<reference evidence="2" key="2">
    <citation type="submission" date="2019-11" db="EMBL/GenBank/DDBJ databases">
        <authorList>
            <person name="Lei C.W."/>
        </authorList>
    </citation>
    <scope>NUCLEOTIDE SEQUENCE</scope>
    <source>
        <strain evidence="2">XJ9S</strain>
    </source>
</reference>
<dbReference type="EMBL" id="AY463797">
    <property type="protein sequence ID" value="AIG88672.1"/>
    <property type="molecule type" value="Genomic_DNA"/>
</dbReference>
<reference evidence="2" key="3">
    <citation type="journal article" date="2020" name="J Glob Antimicrob Resist">
        <title>Draft genome sequence of a multidrug-resistant Salmonella enterica serotype Kentucky ST198 with chromosomal integration of blaCTX-M-14b isolated from a poultry slaughterhouse in China.</title>
        <authorList>
            <person name="Lei C.W."/>
            <person name="Zhang Y."/>
            <person name="Wang X.C."/>
            <person name="Gao Y.F."/>
            <person name="Wang H.N."/>
        </authorList>
    </citation>
    <scope>NUCLEOTIDE SEQUENCE</scope>
    <source>
        <strain evidence="2">XJ9S</strain>
    </source>
</reference>
<accession>A0A075VT89</accession>